<dbReference type="SUPFAM" id="SSF53383">
    <property type="entry name" value="PLP-dependent transferases"/>
    <property type="match status" value="1"/>
</dbReference>
<dbReference type="EMBL" id="FWEV01000168">
    <property type="protein sequence ID" value="SLM30836.1"/>
    <property type="molecule type" value="Genomic_DNA"/>
</dbReference>
<evidence type="ECO:0000256" key="11">
    <source>
        <dbReference type="HAMAP-Rule" id="MF_01023"/>
    </source>
</evidence>
<dbReference type="EC" id="2.6.1.9" evidence="11"/>
<dbReference type="HAMAP" id="MF_01023">
    <property type="entry name" value="HisC_aminotrans_2"/>
    <property type="match status" value="1"/>
</dbReference>
<dbReference type="InterPro" id="IPR015424">
    <property type="entry name" value="PyrdxlP-dep_Trfase"/>
</dbReference>
<dbReference type="InterPro" id="IPR001917">
    <property type="entry name" value="Aminotrans_II_pyridoxalP_BS"/>
</dbReference>
<dbReference type="Proteomes" id="UP000191931">
    <property type="component" value="Unassembled WGS sequence"/>
</dbReference>
<dbReference type="InterPro" id="IPR004839">
    <property type="entry name" value="Aminotransferase_I/II_large"/>
</dbReference>
<feature type="domain" description="Aminotransferase class I/classII large" evidence="12">
    <location>
        <begin position="33"/>
        <end position="351"/>
    </location>
</feature>
<evidence type="ECO:0000313" key="14">
    <source>
        <dbReference type="Proteomes" id="UP000191931"/>
    </source>
</evidence>
<comment type="subunit">
    <text evidence="4 11">Homodimer.</text>
</comment>
<dbReference type="Gene3D" id="3.90.1150.10">
    <property type="entry name" value="Aspartate Aminotransferase, domain 1"/>
    <property type="match status" value="1"/>
</dbReference>
<dbReference type="CDD" id="cd00609">
    <property type="entry name" value="AAT_like"/>
    <property type="match status" value="1"/>
</dbReference>
<comment type="pathway">
    <text evidence="2 11">Amino-acid biosynthesis; L-histidine biosynthesis; L-histidine from 5-phospho-alpha-D-ribose 1-diphosphate: step 7/9.</text>
</comment>
<dbReference type="InterPro" id="IPR050106">
    <property type="entry name" value="HistidinolP_aminotransfase"/>
</dbReference>
<sequence>MNLNVPDHIMSIVPYEPGKPLDFLEREYGIQKSIKLASNENPLGTSPMAVKAISDHLSTMNRYPDGSALKLVNKLADRFNISSENIVVGNGSDDIIALLAHAFLGAGREALMPLPSFLMYEISVKASGGNPVMIPLNGLEIDLDALADSVTDKTSMVFLTNPNNPTGTFFTKEKFTAFMSRMPENLLVIVDEAYIEFARDENIYNSLENPLDDQRIVSLRTFSKAYGLAGFRVGYGVMDAFVAGVIHRIRQPFNVNSLAQVAAAAALDDHDFLEKGIGIMHQGIDFLSEELTEMDIPVMPTQANFFLMDVKQDATMVFNALLKQGIIARSMKSYGFPTYLRISAGLPDENKAFIKALKKVLSNHGSEKV</sequence>
<evidence type="ECO:0000256" key="9">
    <source>
        <dbReference type="ARBA" id="ARBA00023102"/>
    </source>
</evidence>
<evidence type="ECO:0000313" key="13">
    <source>
        <dbReference type="EMBL" id="SLM30836.1"/>
    </source>
</evidence>
<evidence type="ECO:0000256" key="5">
    <source>
        <dbReference type="ARBA" id="ARBA00022576"/>
    </source>
</evidence>
<comment type="similarity">
    <text evidence="3 11">Belongs to the class-II pyridoxal-phosphate-dependent aminotransferase family. Histidinol-phosphate aminotransferase subfamily.</text>
</comment>
<dbReference type="AlphaFoldDB" id="A0A1W1HEI4"/>
<name>A0A1W1HEI4_9BACT</name>
<comment type="cofactor">
    <cofactor evidence="1 11">
        <name>pyridoxal 5'-phosphate</name>
        <dbReference type="ChEBI" id="CHEBI:597326"/>
    </cofactor>
</comment>
<evidence type="ECO:0000256" key="7">
    <source>
        <dbReference type="ARBA" id="ARBA00022679"/>
    </source>
</evidence>
<dbReference type="GO" id="GO:0004400">
    <property type="term" value="F:histidinol-phosphate transaminase activity"/>
    <property type="evidence" value="ECO:0007669"/>
    <property type="project" value="UniProtKB-UniRule"/>
</dbReference>
<keyword evidence="8 11" id="KW-0663">Pyridoxal phosphate</keyword>
<gene>
    <name evidence="11 13" type="primary">hisC</name>
    <name evidence="13" type="ORF">MTBBW1_250007</name>
</gene>
<evidence type="ECO:0000256" key="2">
    <source>
        <dbReference type="ARBA" id="ARBA00005011"/>
    </source>
</evidence>
<evidence type="ECO:0000256" key="6">
    <source>
        <dbReference type="ARBA" id="ARBA00022605"/>
    </source>
</evidence>
<proteinExistence type="inferred from homology"/>
<evidence type="ECO:0000256" key="3">
    <source>
        <dbReference type="ARBA" id="ARBA00007970"/>
    </source>
</evidence>
<reference evidence="13 14" key="1">
    <citation type="submission" date="2017-03" db="EMBL/GenBank/DDBJ databases">
        <authorList>
            <person name="Afonso C.L."/>
            <person name="Miller P.J."/>
            <person name="Scott M.A."/>
            <person name="Spackman E."/>
            <person name="Goraichik I."/>
            <person name="Dimitrov K.M."/>
            <person name="Suarez D.L."/>
            <person name="Swayne D.E."/>
        </authorList>
    </citation>
    <scope>NUCLEOTIDE SEQUENCE [LARGE SCALE GENOMIC DNA]</scope>
    <source>
        <strain evidence="13">PRJEB14757</strain>
    </source>
</reference>
<dbReference type="NCBIfam" id="TIGR01141">
    <property type="entry name" value="hisC"/>
    <property type="match status" value="1"/>
</dbReference>
<comment type="catalytic activity">
    <reaction evidence="10 11">
        <text>L-histidinol phosphate + 2-oxoglutarate = 3-(imidazol-4-yl)-2-oxopropyl phosphate + L-glutamate</text>
        <dbReference type="Rhea" id="RHEA:23744"/>
        <dbReference type="ChEBI" id="CHEBI:16810"/>
        <dbReference type="ChEBI" id="CHEBI:29985"/>
        <dbReference type="ChEBI" id="CHEBI:57766"/>
        <dbReference type="ChEBI" id="CHEBI:57980"/>
        <dbReference type="EC" id="2.6.1.9"/>
    </reaction>
</comment>
<protein>
    <recommendedName>
        <fullName evidence="11">Histidinol-phosphate aminotransferase</fullName>
        <ecNumber evidence="11">2.6.1.9</ecNumber>
    </recommendedName>
    <alternativeName>
        <fullName evidence="11">Imidazole acetol-phosphate transaminase</fullName>
    </alternativeName>
</protein>
<keyword evidence="7 11" id="KW-0808">Transferase</keyword>
<evidence type="ECO:0000256" key="1">
    <source>
        <dbReference type="ARBA" id="ARBA00001933"/>
    </source>
</evidence>
<feature type="modified residue" description="N6-(pyridoxal phosphate)lysine" evidence="11">
    <location>
        <position position="224"/>
    </location>
</feature>
<evidence type="ECO:0000256" key="8">
    <source>
        <dbReference type="ARBA" id="ARBA00022898"/>
    </source>
</evidence>
<dbReference type="InterPro" id="IPR015422">
    <property type="entry name" value="PyrdxlP-dep_Trfase_small"/>
</dbReference>
<accession>A0A1W1HEI4</accession>
<dbReference type="RefSeq" id="WP_080799440.1">
    <property type="nucleotide sequence ID" value="NZ_LT828540.1"/>
</dbReference>
<keyword evidence="9 11" id="KW-0368">Histidine biosynthesis</keyword>
<keyword evidence="5 11" id="KW-0032">Aminotransferase</keyword>
<dbReference type="Gene3D" id="3.40.640.10">
    <property type="entry name" value="Type I PLP-dependent aspartate aminotransferase-like (Major domain)"/>
    <property type="match status" value="1"/>
</dbReference>
<dbReference type="STRING" id="1246637.MTBBW1_250007"/>
<dbReference type="UniPathway" id="UPA00031">
    <property type="reaction ID" value="UER00012"/>
</dbReference>
<organism evidence="13 14">
    <name type="scientific">Desulfamplus magnetovallimortis</name>
    <dbReference type="NCBI Taxonomy" id="1246637"/>
    <lineage>
        <taxon>Bacteria</taxon>
        <taxon>Pseudomonadati</taxon>
        <taxon>Thermodesulfobacteriota</taxon>
        <taxon>Desulfobacteria</taxon>
        <taxon>Desulfobacterales</taxon>
        <taxon>Desulfobacteraceae</taxon>
        <taxon>Desulfamplus</taxon>
    </lineage>
</organism>
<dbReference type="GO" id="GO:0030170">
    <property type="term" value="F:pyridoxal phosphate binding"/>
    <property type="evidence" value="ECO:0007669"/>
    <property type="project" value="InterPro"/>
</dbReference>
<evidence type="ECO:0000259" key="12">
    <source>
        <dbReference type="Pfam" id="PF00155"/>
    </source>
</evidence>
<keyword evidence="6 11" id="KW-0028">Amino-acid biosynthesis</keyword>
<dbReference type="Pfam" id="PF00155">
    <property type="entry name" value="Aminotran_1_2"/>
    <property type="match status" value="1"/>
</dbReference>
<evidence type="ECO:0000256" key="4">
    <source>
        <dbReference type="ARBA" id="ARBA00011738"/>
    </source>
</evidence>
<dbReference type="InterPro" id="IPR015421">
    <property type="entry name" value="PyrdxlP-dep_Trfase_major"/>
</dbReference>
<keyword evidence="14" id="KW-1185">Reference proteome</keyword>
<dbReference type="PANTHER" id="PTHR43643">
    <property type="entry name" value="HISTIDINOL-PHOSPHATE AMINOTRANSFERASE 2"/>
    <property type="match status" value="1"/>
</dbReference>
<dbReference type="GO" id="GO:0000105">
    <property type="term" value="P:L-histidine biosynthetic process"/>
    <property type="evidence" value="ECO:0007669"/>
    <property type="project" value="UniProtKB-UniRule"/>
</dbReference>
<dbReference type="OrthoDB" id="9813612at2"/>
<evidence type="ECO:0000256" key="10">
    <source>
        <dbReference type="ARBA" id="ARBA00047481"/>
    </source>
</evidence>
<dbReference type="PANTHER" id="PTHR43643:SF6">
    <property type="entry name" value="HISTIDINOL-PHOSPHATE AMINOTRANSFERASE"/>
    <property type="match status" value="1"/>
</dbReference>
<dbReference type="PROSITE" id="PS00599">
    <property type="entry name" value="AA_TRANSFER_CLASS_2"/>
    <property type="match status" value="1"/>
</dbReference>
<dbReference type="InterPro" id="IPR005861">
    <property type="entry name" value="HisP_aminotrans"/>
</dbReference>